<accession>A0A1I3Y323</accession>
<dbReference type="EMBL" id="FOSP01000003">
    <property type="protein sequence ID" value="SFK26337.1"/>
    <property type="molecule type" value="Genomic_DNA"/>
</dbReference>
<keyword evidence="2" id="KW-1185">Reference proteome</keyword>
<reference evidence="2" key="1">
    <citation type="submission" date="2016-10" db="EMBL/GenBank/DDBJ databases">
        <authorList>
            <person name="Varghese N."/>
            <person name="Submissions S."/>
        </authorList>
    </citation>
    <scope>NUCLEOTIDE SEQUENCE [LARGE SCALE GENOMIC DNA]</scope>
    <source>
        <strain evidence="2">Nm69</strain>
    </source>
</reference>
<gene>
    <name evidence="1" type="ORF">SAMN05216302_10036</name>
</gene>
<dbReference type="RefSeq" id="WP_170841553.1">
    <property type="nucleotide sequence ID" value="NZ_FOSP01000003.1"/>
</dbReference>
<organism evidence="1 2">
    <name type="scientific">Nitrosomonas aestuarii</name>
    <dbReference type="NCBI Taxonomy" id="52441"/>
    <lineage>
        <taxon>Bacteria</taxon>
        <taxon>Pseudomonadati</taxon>
        <taxon>Pseudomonadota</taxon>
        <taxon>Betaproteobacteria</taxon>
        <taxon>Nitrosomonadales</taxon>
        <taxon>Nitrosomonadaceae</taxon>
        <taxon>Nitrosomonas</taxon>
    </lineage>
</organism>
<protein>
    <submittedName>
        <fullName evidence="1">Uncharacterized protein</fullName>
    </submittedName>
</protein>
<evidence type="ECO:0000313" key="2">
    <source>
        <dbReference type="Proteomes" id="UP000199533"/>
    </source>
</evidence>
<dbReference type="STRING" id="52441.SAMN05216302_10036"/>
<sequence length="50" mass="5447">MAAKTAEEYLLSDVNGCRAYIISEAGRYIGKAIYTLSGLIPEEKKELPGL</sequence>
<dbReference type="Proteomes" id="UP000199533">
    <property type="component" value="Unassembled WGS sequence"/>
</dbReference>
<evidence type="ECO:0000313" key="1">
    <source>
        <dbReference type="EMBL" id="SFK26337.1"/>
    </source>
</evidence>
<name>A0A1I3Y323_9PROT</name>
<proteinExistence type="predicted"/>
<dbReference type="AlphaFoldDB" id="A0A1I3Y323"/>